<sequence length="27" mass="3209">MKTLYLKFQNKKSRSITSQSELTSLYL</sequence>
<protein>
    <submittedName>
        <fullName evidence="1">Uncharacterized protein</fullName>
    </submittedName>
</protein>
<evidence type="ECO:0000313" key="1">
    <source>
        <dbReference type="EMBL" id="MBW87585.1"/>
    </source>
</evidence>
<reference evidence="1" key="1">
    <citation type="submission" date="2018-02" db="EMBL/GenBank/DDBJ databases">
        <title>Rhizophora mucronata_Transcriptome.</title>
        <authorList>
            <person name="Meera S.P."/>
            <person name="Sreeshan A."/>
            <person name="Augustine A."/>
        </authorList>
    </citation>
    <scope>NUCLEOTIDE SEQUENCE</scope>
    <source>
        <tissue evidence="1">Leaf</tissue>
    </source>
</reference>
<accession>A0A2P2J280</accession>
<name>A0A2P2J280_RHIMU</name>
<organism evidence="1">
    <name type="scientific">Rhizophora mucronata</name>
    <name type="common">Asiatic mangrove</name>
    <dbReference type="NCBI Taxonomy" id="61149"/>
    <lineage>
        <taxon>Eukaryota</taxon>
        <taxon>Viridiplantae</taxon>
        <taxon>Streptophyta</taxon>
        <taxon>Embryophyta</taxon>
        <taxon>Tracheophyta</taxon>
        <taxon>Spermatophyta</taxon>
        <taxon>Magnoliopsida</taxon>
        <taxon>eudicotyledons</taxon>
        <taxon>Gunneridae</taxon>
        <taxon>Pentapetalae</taxon>
        <taxon>rosids</taxon>
        <taxon>fabids</taxon>
        <taxon>Malpighiales</taxon>
        <taxon>Rhizophoraceae</taxon>
        <taxon>Rhizophora</taxon>
    </lineage>
</organism>
<dbReference type="EMBL" id="GGEC01007102">
    <property type="protein sequence ID" value="MBW87585.1"/>
    <property type="molecule type" value="Transcribed_RNA"/>
</dbReference>
<dbReference type="AlphaFoldDB" id="A0A2P2J280"/>
<proteinExistence type="predicted"/>